<dbReference type="InterPro" id="IPR008271">
    <property type="entry name" value="Ser/Thr_kinase_AS"/>
</dbReference>
<reference evidence="19" key="1">
    <citation type="journal article" date="2021" name="Nat. Commun.">
        <title>Genomic analyses provide insights into spinach domestication and the genetic basis of agronomic traits.</title>
        <authorList>
            <person name="Cai X."/>
            <person name="Sun X."/>
            <person name="Xu C."/>
            <person name="Sun H."/>
            <person name="Wang X."/>
            <person name="Ge C."/>
            <person name="Zhang Z."/>
            <person name="Wang Q."/>
            <person name="Fei Z."/>
            <person name="Jiao C."/>
            <person name="Wang Q."/>
        </authorList>
    </citation>
    <scope>NUCLEOTIDE SEQUENCE [LARGE SCALE GENOMIC DNA]</scope>
    <source>
        <strain evidence="19">cv. Varoflay</strain>
    </source>
</reference>
<keyword evidence="9 14" id="KW-0067">ATP-binding</keyword>
<keyword evidence="8" id="KW-0418">Kinase</keyword>
<evidence type="ECO:0000256" key="9">
    <source>
        <dbReference type="ARBA" id="ARBA00022840"/>
    </source>
</evidence>
<name>A0A9R0J1A9_SPIOL</name>
<dbReference type="PROSITE" id="PS51473">
    <property type="entry name" value="GNK2"/>
    <property type="match status" value="2"/>
</dbReference>
<feature type="domain" description="Gnk2-homologous" evidence="18">
    <location>
        <begin position="24"/>
        <end position="131"/>
    </location>
</feature>
<dbReference type="InterPro" id="IPR038408">
    <property type="entry name" value="GNK2_sf"/>
</dbReference>
<dbReference type="Gene3D" id="3.30.430.20">
    <property type="entry name" value="Gnk2 domain, C-X8-C-X2-C motif"/>
    <property type="match status" value="2"/>
</dbReference>
<dbReference type="InterPro" id="IPR011009">
    <property type="entry name" value="Kinase-like_dom_sf"/>
</dbReference>
<keyword evidence="4 15" id="KW-0812">Transmembrane</keyword>
<dbReference type="CDD" id="cd23509">
    <property type="entry name" value="Gnk2-like"/>
    <property type="match status" value="2"/>
</dbReference>
<dbReference type="Gene3D" id="1.10.510.10">
    <property type="entry name" value="Transferase(Phosphotransferase) domain 1"/>
    <property type="match status" value="1"/>
</dbReference>
<evidence type="ECO:0000256" key="3">
    <source>
        <dbReference type="ARBA" id="ARBA00022679"/>
    </source>
</evidence>
<dbReference type="InterPro" id="IPR002902">
    <property type="entry name" value="GNK2"/>
</dbReference>
<feature type="domain" description="Protein kinase" evidence="17">
    <location>
        <begin position="333"/>
        <end position="610"/>
    </location>
</feature>
<evidence type="ECO:0000256" key="13">
    <source>
        <dbReference type="ARBA" id="ARBA00023180"/>
    </source>
</evidence>
<dbReference type="KEGG" id="soe:110798037"/>
<dbReference type="PROSITE" id="PS00108">
    <property type="entry name" value="PROTEIN_KINASE_ST"/>
    <property type="match status" value="1"/>
</dbReference>
<dbReference type="PROSITE" id="PS00107">
    <property type="entry name" value="PROTEIN_KINASE_ATP"/>
    <property type="match status" value="1"/>
</dbReference>
<dbReference type="AlphaFoldDB" id="A0A9R0J1A9"/>
<organism evidence="19 20">
    <name type="scientific">Spinacia oleracea</name>
    <name type="common">Spinach</name>
    <dbReference type="NCBI Taxonomy" id="3562"/>
    <lineage>
        <taxon>Eukaryota</taxon>
        <taxon>Viridiplantae</taxon>
        <taxon>Streptophyta</taxon>
        <taxon>Embryophyta</taxon>
        <taxon>Tracheophyta</taxon>
        <taxon>Spermatophyta</taxon>
        <taxon>Magnoliopsida</taxon>
        <taxon>eudicotyledons</taxon>
        <taxon>Gunneridae</taxon>
        <taxon>Pentapetalae</taxon>
        <taxon>Caryophyllales</taxon>
        <taxon>Chenopodiaceae</taxon>
        <taxon>Chenopodioideae</taxon>
        <taxon>Anserineae</taxon>
        <taxon>Spinacia</taxon>
    </lineage>
</organism>
<evidence type="ECO:0000256" key="1">
    <source>
        <dbReference type="ARBA" id="ARBA00004167"/>
    </source>
</evidence>
<dbReference type="SUPFAM" id="SSF56112">
    <property type="entry name" value="Protein kinase-like (PK-like)"/>
    <property type="match status" value="1"/>
</dbReference>
<dbReference type="PROSITE" id="PS50011">
    <property type="entry name" value="PROTEIN_KINASE_DOM"/>
    <property type="match status" value="1"/>
</dbReference>
<keyword evidence="11 15" id="KW-0472">Membrane</keyword>
<evidence type="ECO:0000256" key="10">
    <source>
        <dbReference type="ARBA" id="ARBA00022989"/>
    </source>
</evidence>
<evidence type="ECO:0000259" key="18">
    <source>
        <dbReference type="PROSITE" id="PS51473"/>
    </source>
</evidence>
<keyword evidence="2" id="KW-0723">Serine/threonine-protein kinase</keyword>
<dbReference type="RefSeq" id="XP_021858857.2">
    <property type="nucleotide sequence ID" value="XM_022003165.2"/>
</dbReference>
<dbReference type="InterPro" id="IPR000719">
    <property type="entry name" value="Prot_kinase_dom"/>
</dbReference>
<dbReference type="InterPro" id="IPR017441">
    <property type="entry name" value="Protein_kinase_ATP_BS"/>
</dbReference>
<dbReference type="GO" id="GO:0005886">
    <property type="term" value="C:plasma membrane"/>
    <property type="evidence" value="ECO:0007669"/>
    <property type="project" value="TreeGrafter"/>
</dbReference>
<feature type="transmembrane region" description="Helical" evidence="15">
    <location>
        <begin position="272"/>
        <end position="295"/>
    </location>
</feature>
<keyword evidence="13" id="KW-0325">Glycoprotein</keyword>
<dbReference type="GO" id="GO:0006950">
    <property type="term" value="P:response to stress"/>
    <property type="evidence" value="ECO:0007669"/>
    <property type="project" value="UniProtKB-ARBA"/>
</dbReference>
<keyword evidence="5 16" id="KW-0732">Signal</keyword>
<evidence type="ECO:0000256" key="7">
    <source>
        <dbReference type="ARBA" id="ARBA00022741"/>
    </source>
</evidence>
<evidence type="ECO:0000313" key="19">
    <source>
        <dbReference type="Proteomes" id="UP000813463"/>
    </source>
</evidence>
<dbReference type="Pfam" id="PF07714">
    <property type="entry name" value="PK_Tyr_Ser-Thr"/>
    <property type="match status" value="1"/>
</dbReference>
<dbReference type="PANTHER" id="PTHR27002">
    <property type="entry name" value="RECEPTOR-LIKE SERINE/THREONINE-PROTEIN KINASE SD1-8"/>
    <property type="match status" value="1"/>
</dbReference>
<proteinExistence type="predicted"/>
<evidence type="ECO:0000259" key="17">
    <source>
        <dbReference type="PROSITE" id="PS50011"/>
    </source>
</evidence>
<feature type="domain" description="Gnk2-homologous" evidence="18">
    <location>
        <begin position="137"/>
        <end position="241"/>
    </location>
</feature>
<sequence>MTLAIISSISLLYIILIPKSISLPTYLYNSCPNNTFAPTTKYKTNLNTLLHSLSTNVSTNPTGFYATSAGNGTRDAIYGLYLCRGDQNTTSCTDCVKTATTTDLPQTYCTNSIVATIWYDECMVRYSNESVLGKLANTPKVSMMNTQRVNGNQTRFAEMMRKTVNDMAVQTANNRSGVKFTSRTVNFTRSITLYALEQCTPDLTANDCNRCLMGAIGQLSVMQGARVLQPSCNIRYEIYPFYNGAVNYTLSPASNLVLPSINTGKKKLSAKVVIAIVASVVVTLSAMLGMCVFFIKKRSKKHHSLPIGHSEDFTSVESLQYDLGTLQCATNNFSDENKLGEGGFGGVYMGVLSNGQEIAVKRLSKSSGQGVQEFKNEVLLVAKLQHRNLVRLLGFCIAGDEKLLVYEYVPNKSLDHFLFDPEKKGQLDWERRYKIIGGVARGMLYLHQDSRLRIIHRDLKVSNVLLDIDMNPKVADFGMARIFGVDQTQGNTSRVVGTYGYMSPEYAMHGQFSVKSDVYSFGVLVLETISGKRNSSFYQSGYAEDLLSFAWKKWRDGIPLEFVDETVRDSCSLNEVMRCMHLGLLCVQESIDDRPTMATAVLMLESHSVTLPMPDQPAFFIKSYVKGDNTDQSTSKSMPWSMNDISVTEVEAR</sequence>
<evidence type="ECO:0000256" key="6">
    <source>
        <dbReference type="ARBA" id="ARBA00022737"/>
    </source>
</evidence>
<dbReference type="Gene3D" id="3.30.200.20">
    <property type="entry name" value="Phosphorylase Kinase, domain 1"/>
    <property type="match status" value="1"/>
</dbReference>
<evidence type="ECO:0000256" key="5">
    <source>
        <dbReference type="ARBA" id="ARBA00022729"/>
    </source>
</evidence>
<dbReference type="Pfam" id="PF01657">
    <property type="entry name" value="Stress-antifung"/>
    <property type="match status" value="2"/>
</dbReference>
<keyword evidence="3" id="KW-0808">Transferase</keyword>
<evidence type="ECO:0000256" key="2">
    <source>
        <dbReference type="ARBA" id="ARBA00022527"/>
    </source>
</evidence>
<dbReference type="GeneID" id="110798037"/>
<feature type="chain" id="PRO_5046805634" evidence="16">
    <location>
        <begin position="23"/>
        <end position="653"/>
    </location>
</feature>
<dbReference type="SMART" id="SM00220">
    <property type="entry name" value="S_TKc"/>
    <property type="match status" value="1"/>
</dbReference>
<keyword evidence="6" id="KW-0677">Repeat</keyword>
<evidence type="ECO:0000256" key="4">
    <source>
        <dbReference type="ARBA" id="ARBA00022692"/>
    </source>
</evidence>
<gene>
    <name evidence="20" type="primary">LOC110798037</name>
</gene>
<dbReference type="GO" id="GO:0005524">
    <property type="term" value="F:ATP binding"/>
    <property type="evidence" value="ECO:0007669"/>
    <property type="project" value="UniProtKB-UniRule"/>
</dbReference>
<dbReference type="PANTHER" id="PTHR27002:SF1050">
    <property type="entry name" value="CYSTEINE-RICH RECEPTOR-LIKE PROTEIN KINASE 5"/>
    <property type="match status" value="1"/>
</dbReference>
<evidence type="ECO:0000313" key="20">
    <source>
        <dbReference type="RefSeq" id="XP_021858857.2"/>
    </source>
</evidence>
<keyword evidence="7 14" id="KW-0547">Nucleotide-binding</keyword>
<evidence type="ECO:0000256" key="11">
    <source>
        <dbReference type="ARBA" id="ARBA00023136"/>
    </source>
</evidence>
<evidence type="ECO:0000256" key="14">
    <source>
        <dbReference type="PROSITE-ProRule" id="PRU10141"/>
    </source>
</evidence>
<feature type="signal peptide" evidence="16">
    <location>
        <begin position="1"/>
        <end position="22"/>
    </location>
</feature>
<comment type="subcellular location">
    <subcellularLocation>
        <location evidence="1">Membrane</location>
        <topology evidence="1">Single-pass membrane protein</topology>
    </subcellularLocation>
</comment>
<keyword evidence="12" id="KW-0675">Receptor</keyword>
<dbReference type="CDD" id="cd14066">
    <property type="entry name" value="STKc_IRAK"/>
    <property type="match status" value="1"/>
</dbReference>
<evidence type="ECO:0000256" key="16">
    <source>
        <dbReference type="SAM" id="SignalP"/>
    </source>
</evidence>
<keyword evidence="10 15" id="KW-1133">Transmembrane helix</keyword>
<reference evidence="20" key="2">
    <citation type="submission" date="2025-08" db="UniProtKB">
        <authorList>
            <consortium name="RefSeq"/>
        </authorList>
    </citation>
    <scope>IDENTIFICATION</scope>
    <source>
        <tissue evidence="20">Leaf</tissue>
    </source>
</reference>
<feature type="binding site" evidence="14">
    <location>
        <position position="361"/>
    </location>
    <ligand>
        <name>ATP</name>
        <dbReference type="ChEBI" id="CHEBI:30616"/>
    </ligand>
</feature>
<evidence type="ECO:0000256" key="8">
    <source>
        <dbReference type="ARBA" id="ARBA00022777"/>
    </source>
</evidence>
<evidence type="ECO:0000256" key="12">
    <source>
        <dbReference type="ARBA" id="ARBA00023170"/>
    </source>
</evidence>
<protein>
    <submittedName>
        <fullName evidence="20">Cysteine-rich receptor-like protein kinase 10</fullName>
    </submittedName>
</protein>
<dbReference type="InterPro" id="IPR001245">
    <property type="entry name" value="Ser-Thr/Tyr_kinase_cat_dom"/>
</dbReference>
<accession>A0A9R0J1A9</accession>
<dbReference type="Proteomes" id="UP000813463">
    <property type="component" value="Chromosome 6"/>
</dbReference>
<evidence type="ECO:0000256" key="15">
    <source>
        <dbReference type="SAM" id="Phobius"/>
    </source>
</evidence>
<dbReference type="GO" id="GO:0004674">
    <property type="term" value="F:protein serine/threonine kinase activity"/>
    <property type="evidence" value="ECO:0007669"/>
    <property type="project" value="UniProtKB-KW"/>
</dbReference>
<keyword evidence="19" id="KW-1185">Reference proteome</keyword>